<name>A0A2U2PDZ8_9SPHI</name>
<evidence type="ECO:0000256" key="1">
    <source>
        <dbReference type="SAM" id="MobiDB-lite"/>
    </source>
</evidence>
<dbReference type="AlphaFoldDB" id="A0A2U2PDZ8"/>
<evidence type="ECO:0000313" key="2">
    <source>
        <dbReference type="EMBL" id="PWG79534.1"/>
    </source>
</evidence>
<gene>
    <name evidence="2" type="ORF">DDR33_15795</name>
</gene>
<sequence length="60" mass="6409">MLTASQAGEKPPRSLLFRNRSNRFLKQMYGGKNGFTADDSGNSTISGGNSGSSGRVRKNT</sequence>
<reference evidence="2 3" key="1">
    <citation type="submission" date="2018-04" db="EMBL/GenBank/DDBJ databases">
        <title>Pedobacter chongqingensis sp. nov., isolated from a rottenly hemp rope.</title>
        <authorList>
            <person name="Cai Y."/>
        </authorList>
    </citation>
    <scope>NUCLEOTIDE SEQUENCE [LARGE SCALE GENOMIC DNA]</scope>
    <source>
        <strain evidence="2 3">FJ4-8</strain>
    </source>
</reference>
<keyword evidence="3" id="KW-1185">Reference proteome</keyword>
<organism evidence="2 3">
    <name type="scientific">Pararcticibacter amylolyticus</name>
    <dbReference type="NCBI Taxonomy" id="2173175"/>
    <lineage>
        <taxon>Bacteria</taxon>
        <taxon>Pseudomonadati</taxon>
        <taxon>Bacteroidota</taxon>
        <taxon>Sphingobacteriia</taxon>
        <taxon>Sphingobacteriales</taxon>
        <taxon>Sphingobacteriaceae</taxon>
        <taxon>Pararcticibacter</taxon>
    </lineage>
</organism>
<accession>A0A2U2PDZ8</accession>
<evidence type="ECO:0000313" key="3">
    <source>
        <dbReference type="Proteomes" id="UP000245647"/>
    </source>
</evidence>
<dbReference type="Proteomes" id="UP000245647">
    <property type="component" value="Unassembled WGS sequence"/>
</dbReference>
<dbReference type="EMBL" id="QEAS01000013">
    <property type="protein sequence ID" value="PWG79534.1"/>
    <property type="molecule type" value="Genomic_DNA"/>
</dbReference>
<comment type="caution">
    <text evidence="2">The sequence shown here is derived from an EMBL/GenBank/DDBJ whole genome shotgun (WGS) entry which is preliminary data.</text>
</comment>
<proteinExistence type="predicted"/>
<protein>
    <submittedName>
        <fullName evidence="2">Uncharacterized protein</fullName>
    </submittedName>
</protein>
<feature type="region of interest" description="Disordered" evidence="1">
    <location>
        <begin position="30"/>
        <end position="60"/>
    </location>
</feature>